<evidence type="ECO:0000313" key="2">
    <source>
        <dbReference type="Proteomes" id="UP000649179"/>
    </source>
</evidence>
<dbReference type="AlphaFoldDB" id="A0A917F426"/>
<dbReference type="InterPro" id="IPR003749">
    <property type="entry name" value="ThiS/MoaD-like"/>
</dbReference>
<comment type="caution">
    <text evidence="1">The sequence shown here is derived from an EMBL/GenBank/DDBJ whole genome shotgun (WGS) entry which is preliminary data.</text>
</comment>
<dbReference type="EMBL" id="BMKQ01000001">
    <property type="protein sequence ID" value="GGF43839.1"/>
    <property type="molecule type" value="Genomic_DNA"/>
</dbReference>
<gene>
    <name evidence="1" type="ORF">GCM10011519_17130</name>
</gene>
<proteinExistence type="predicted"/>
<dbReference type="CDD" id="cd17040">
    <property type="entry name" value="Ubl_MoaD_like"/>
    <property type="match status" value="1"/>
</dbReference>
<dbReference type="Pfam" id="PF02597">
    <property type="entry name" value="ThiS"/>
    <property type="match status" value="1"/>
</dbReference>
<reference evidence="1" key="1">
    <citation type="journal article" date="2014" name="Int. J. Syst. Evol. Microbiol.">
        <title>Complete genome sequence of Corynebacterium casei LMG S-19264T (=DSM 44701T), isolated from a smear-ripened cheese.</title>
        <authorList>
            <consortium name="US DOE Joint Genome Institute (JGI-PGF)"/>
            <person name="Walter F."/>
            <person name="Albersmeier A."/>
            <person name="Kalinowski J."/>
            <person name="Ruckert C."/>
        </authorList>
    </citation>
    <scope>NUCLEOTIDE SEQUENCE</scope>
    <source>
        <strain evidence="1">CGMCC 1.16067</strain>
    </source>
</reference>
<dbReference type="Proteomes" id="UP000649179">
    <property type="component" value="Unassembled WGS sequence"/>
</dbReference>
<keyword evidence="2" id="KW-1185">Reference proteome</keyword>
<accession>A0A917F426</accession>
<organism evidence="1 2">
    <name type="scientific">Marmoricola endophyticus</name>
    <dbReference type="NCBI Taxonomy" id="2040280"/>
    <lineage>
        <taxon>Bacteria</taxon>
        <taxon>Bacillati</taxon>
        <taxon>Actinomycetota</taxon>
        <taxon>Actinomycetes</taxon>
        <taxon>Propionibacteriales</taxon>
        <taxon>Nocardioidaceae</taxon>
        <taxon>Marmoricola</taxon>
    </lineage>
</organism>
<dbReference type="InterPro" id="IPR016155">
    <property type="entry name" value="Mopterin_synth/thiamin_S_b"/>
</dbReference>
<dbReference type="InterPro" id="IPR012675">
    <property type="entry name" value="Beta-grasp_dom_sf"/>
</dbReference>
<name>A0A917F426_9ACTN</name>
<sequence>MHVNEGPNQAEGAVTVRYWASARAAAGTEADVVEVDGATTLAEVVRRVVALHDDEAFTRVVGVCSVLVEDRPAGKGDLTLVPVEPGQTVQLLPPFAGG</sequence>
<dbReference type="Gene3D" id="3.10.20.30">
    <property type="match status" value="1"/>
</dbReference>
<evidence type="ECO:0000313" key="1">
    <source>
        <dbReference type="EMBL" id="GGF43839.1"/>
    </source>
</evidence>
<dbReference type="SUPFAM" id="SSF54285">
    <property type="entry name" value="MoaD/ThiS"/>
    <property type="match status" value="1"/>
</dbReference>
<protein>
    <submittedName>
        <fullName evidence="1">Thiamine biosynthesis protein ThiS</fullName>
    </submittedName>
</protein>
<reference evidence="1" key="2">
    <citation type="submission" date="2020-09" db="EMBL/GenBank/DDBJ databases">
        <authorList>
            <person name="Sun Q."/>
            <person name="Zhou Y."/>
        </authorList>
    </citation>
    <scope>NUCLEOTIDE SEQUENCE</scope>
    <source>
        <strain evidence="1">CGMCC 1.16067</strain>
    </source>
</reference>